<comment type="caution">
    <text evidence="5">The sequence shown here is derived from an EMBL/GenBank/DDBJ whole genome shotgun (WGS) entry which is preliminary data.</text>
</comment>
<evidence type="ECO:0000256" key="2">
    <source>
        <dbReference type="ARBA" id="ARBA00022643"/>
    </source>
</evidence>
<keyword evidence="2" id="KW-0288">FMN</keyword>
<protein>
    <submittedName>
        <fullName evidence="5">FMN reductase</fullName>
    </submittedName>
</protein>
<dbReference type="InterPro" id="IPR051814">
    <property type="entry name" value="NAD(P)H-dep_FMN_reductase"/>
</dbReference>
<gene>
    <name evidence="5" type="ORF">JOL79_14910</name>
</gene>
<evidence type="ECO:0000259" key="4">
    <source>
        <dbReference type="Pfam" id="PF03358"/>
    </source>
</evidence>
<sequence length="217" mass="22323">MTALRLVAVSAGLSQPSSTRLLADRLVEATRRHLPPEREVETLVIELRGLAVDIANNLVTGFPSPGLSAAIDAVTGADGLVAVTPIFTASYSGLFKSFFDVIDATALTGTPVVVAATGGTARHSLALEHALRPMFAYLRAIVAPTAVYAASEDWGGGRDVRADGYTEGLAGRIDRAGAELAALMPSAAEQPAAAGTAGTASTDEVVPFEQQLAALRP</sequence>
<dbReference type="InterPro" id="IPR005025">
    <property type="entry name" value="FMN_Rdtase-like_dom"/>
</dbReference>
<feature type="domain" description="NADPH-dependent FMN reductase-like" evidence="4">
    <location>
        <begin position="5"/>
        <end position="154"/>
    </location>
</feature>
<dbReference type="EMBL" id="JAFCNB010000007">
    <property type="protein sequence ID" value="MBP2705104.1"/>
    <property type="molecule type" value="Genomic_DNA"/>
</dbReference>
<reference evidence="5" key="1">
    <citation type="submission" date="2021-02" db="EMBL/GenBank/DDBJ databases">
        <title>Draft genome sequence of Microbispora sp. RL4-1S isolated from rice leaves in Thailand.</title>
        <authorList>
            <person name="Muangham S."/>
            <person name="Duangmal K."/>
        </authorList>
    </citation>
    <scope>NUCLEOTIDE SEQUENCE</scope>
    <source>
        <strain evidence="5">RL4-1S</strain>
    </source>
</reference>
<name>A0A941AQS5_9ACTN</name>
<dbReference type="NCBIfam" id="TIGR04037">
    <property type="entry name" value="LLM_duo_CE1759"/>
    <property type="match status" value="1"/>
</dbReference>
<evidence type="ECO:0000313" key="6">
    <source>
        <dbReference type="Proteomes" id="UP000674234"/>
    </source>
</evidence>
<dbReference type="GO" id="GO:0016491">
    <property type="term" value="F:oxidoreductase activity"/>
    <property type="evidence" value="ECO:0007669"/>
    <property type="project" value="UniProtKB-KW"/>
</dbReference>
<dbReference type="Proteomes" id="UP000674234">
    <property type="component" value="Unassembled WGS sequence"/>
</dbReference>
<organism evidence="5 6">
    <name type="scientific">Microbispora oryzae</name>
    <dbReference type="NCBI Taxonomy" id="2806554"/>
    <lineage>
        <taxon>Bacteria</taxon>
        <taxon>Bacillati</taxon>
        <taxon>Actinomycetota</taxon>
        <taxon>Actinomycetes</taxon>
        <taxon>Streptosporangiales</taxon>
        <taxon>Streptosporangiaceae</taxon>
        <taxon>Microbispora</taxon>
    </lineage>
</organism>
<dbReference type="SUPFAM" id="SSF52218">
    <property type="entry name" value="Flavoproteins"/>
    <property type="match status" value="1"/>
</dbReference>
<dbReference type="PANTHER" id="PTHR43408">
    <property type="entry name" value="FMN REDUCTASE (NADPH)"/>
    <property type="match status" value="1"/>
</dbReference>
<dbReference type="RefSeq" id="WP_210156404.1">
    <property type="nucleotide sequence ID" value="NZ_JAFCNB010000007.1"/>
</dbReference>
<evidence type="ECO:0000256" key="3">
    <source>
        <dbReference type="ARBA" id="ARBA00023002"/>
    </source>
</evidence>
<dbReference type="InterPro" id="IPR023932">
    <property type="entry name" value="CE1759_FMN_reduct"/>
</dbReference>
<dbReference type="Pfam" id="PF03358">
    <property type="entry name" value="FMN_red"/>
    <property type="match status" value="1"/>
</dbReference>
<keyword evidence="1" id="KW-0285">Flavoprotein</keyword>
<accession>A0A941AQS5</accession>
<dbReference type="PANTHER" id="PTHR43408:SF2">
    <property type="entry name" value="FMN REDUCTASE (NADPH)"/>
    <property type="match status" value="1"/>
</dbReference>
<dbReference type="InterPro" id="IPR029039">
    <property type="entry name" value="Flavoprotein-like_sf"/>
</dbReference>
<keyword evidence="6" id="KW-1185">Reference proteome</keyword>
<evidence type="ECO:0000313" key="5">
    <source>
        <dbReference type="EMBL" id="MBP2705104.1"/>
    </source>
</evidence>
<dbReference type="AlphaFoldDB" id="A0A941AQS5"/>
<evidence type="ECO:0000256" key="1">
    <source>
        <dbReference type="ARBA" id="ARBA00022630"/>
    </source>
</evidence>
<dbReference type="Gene3D" id="3.40.50.360">
    <property type="match status" value="1"/>
</dbReference>
<keyword evidence="3" id="KW-0560">Oxidoreductase</keyword>
<proteinExistence type="predicted"/>